<dbReference type="PROSITE" id="PS00434">
    <property type="entry name" value="HSF_DOMAIN"/>
    <property type="match status" value="1"/>
</dbReference>
<dbReference type="InterPro" id="IPR036390">
    <property type="entry name" value="WH_DNA-bd_sf"/>
</dbReference>
<keyword evidence="5 12" id="KW-0346">Stress response</keyword>
<organism evidence="12 13">
    <name type="scientific">Hibiscus syriacus</name>
    <name type="common">Rose of Sharon</name>
    <dbReference type="NCBI Taxonomy" id="106335"/>
    <lineage>
        <taxon>Eukaryota</taxon>
        <taxon>Viridiplantae</taxon>
        <taxon>Streptophyta</taxon>
        <taxon>Embryophyta</taxon>
        <taxon>Tracheophyta</taxon>
        <taxon>Spermatophyta</taxon>
        <taxon>Magnoliopsida</taxon>
        <taxon>eudicotyledons</taxon>
        <taxon>Gunneridae</taxon>
        <taxon>Pentapetalae</taxon>
        <taxon>rosids</taxon>
        <taxon>malvids</taxon>
        <taxon>Malvales</taxon>
        <taxon>Malvaceae</taxon>
        <taxon>Malvoideae</taxon>
        <taxon>Hibiscus</taxon>
    </lineage>
</organism>
<evidence type="ECO:0000256" key="6">
    <source>
        <dbReference type="ARBA" id="ARBA00023125"/>
    </source>
</evidence>
<keyword evidence="8" id="KW-0539">Nucleus</keyword>
<evidence type="ECO:0000313" key="12">
    <source>
        <dbReference type="EMBL" id="KAE8694040.1"/>
    </source>
</evidence>
<dbReference type="OrthoDB" id="60033at2759"/>
<dbReference type="PRINTS" id="PR00056">
    <property type="entry name" value="HSFDOMAIN"/>
</dbReference>
<proteinExistence type="inferred from homology"/>
<feature type="region of interest" description="Disordered" evidence="10">
    <location>
        <begin position="210"/>
        <end position="240"/>
    </location>
</feature>
<dbReference type="Proteomes" id="UP000436088">
    <property type="component" value="Unassembled WGS sequence"/>
</dbReference>
<protein>
    <submittedName>
        <fullName evidence="12">Heat shock factor protein HSF24</fullName>
    </submittedName>
</protein>
<evidence type="ECO:0000256" key="3">
    <source>
        <dbReference type="ARBA" id="ARBA00022553"/>
    </source>
</evidence>
<keyword evidence="13" id="KW-1185">Reference proteome</keyword>
<evidence type="ECO:0000256" key="8">
    <source>
        <dbReference type="ARBA" id="ARBA00023242"/>
    </source>
</evidence>
<name>A0A6A2ZQL1_HIBSY</name>
<comment type="similarity">
    <text evidence="9">Belongs to the HSF family.</text>
</comment>
<sequence>MSQRSVPAPFLMKTYKLVEDPMTDDVISWNENGTSFVVWKMADFARELLPNYFKHDNFSSFVRQLNTYGFRKVVQDKWEFANDNFKRGQKELLSGIRRRKPVITPPNNTPANGKTSGARPSSPTKSGEDLGFTSTSSPDSRNSGSVESKPKITTQLSELSGESQKLKKYNEILSSELAQAKKQCDELVAFLTECVKVRPDQINRIILQGSYDPTRDGDDRDLTYGADGLDDDDDEKGDEECSGNLKLFGVLLTGSGKKRGHARR</sequence>
<evidence type="ECO:0000256" key="4">
    <source>
        <dbReference type="ARBA" id="ARBA00023015"/>
    </source>
</evidence>
<feature type="compositionally biased region" description="Polar residues" evidence="10">
    <location>
        <begin position="109"/>
        <end position="125"/>
    </location>
</feature>
<feature type="compositionally biased region" description="Basic and acidic residues" evidence="10">
    <location>
        <begin position="213"/>
        <end position="222"/>
    </location>
</feature>
<dbReference type="Gene3D" id="1.10.10.10">
    <property type="entry name" value="Winged helix-like DNA-binding domain superfamily/Winged helix DNA-binding domain"/>
    <property type="match status" value="1"/>
</dbReference>
<feature type="compositionally biased region" description="Polar residues" evidence="10">
    <location>
        <begin position="132"/>
        <end position="160"/>
    </location>
</feature>
<dbReference type="AlphaFoldDB" id="A0A6A2ZQL1"/>
<evidence type="ECO:0000256" key="5">
    <source>
        <dbReference type="ARBA" id="ARBA00023016"/>
    </source>
</evidence>
<dbReference type="InterPro" id="IPR000232">
    <property type="entry name" value="HSF_DNA-bd"/>
</dbReference>
<evidence type="ECO:0000313" key="13">
    <source>
        <dbReference type="Proteomes" id="UP000436088"/>
    </source>
</evidence>
<keyword evidence="3" id="KW-0597">Phosphoprotein</keyword>
<dbReference type="GO" id="GO:0005634">
    <property type="term" value="C:nucleus"/>
    <property type="evidence" value="ECO:0007669"/>
    <property type="project" value="UniProtKB-SubCell"/>
</dbReference>
<dbReference type="SUPFAM" id="SSF46785">
    <property type="entry name" value="Winged helix' DNA-binding domain"/>
    <property type="match status" value="1"/>
</dbReference>
<comment type="subunit">
    <text evidence="2">Homotrimer.</text>
</comment>
<feature type="compositionally biased region" description="Acidic residues" evidence="10">
    <location>
        <begin position="228"/>
        <end position="240"/>
    </location>
</feature>
<comment type="subcellular location">
    <subcellularLocation>
        <location evidence="1">Nucleus</location>
    </subcellularLocation>
</comment>
<dbReference type="GO" id="GO:0006357">
    <property type="term" value="P:regulation of transcription by RNA polymerase II"/>
    <property type="evidence" value="ECO:0007669"/>
    <property type="project" value="TreeGrafter"/>
</dbReference>
<evidence type="ECO:0000256" key="1">
    <source>
        <dbReference type="ARBA" id="ARBA00004123"/>
    </source>
</evidence>
<dbReference type="EMBL" id="VEPZ02001112">
    <property type="protein sequence ID" value="KAE8694040.1"/>
    <property type="molecule type" value="Genomic_DNA"/>
</dbReference>
<gene>
    <name evidence="12" type="ORF">F3Y22_tig00110788pilonHSYRG00316</name>
</gene>
<dbReference type="InterPro" id="IPR036388">
    <property type="entry name" value="WH-like_DNA-bd_sf"/>
</dbReference>
<dbReference type="GO" id="GO:0003700">
    <property type="term" value="F:DNA-binding transcription factor activity"/>
    <property type="evidence" value="ECO:0007669"/>
    <property type="project" value="InterPro"/>
</dbReference>
<dbReference type="SMART" id="SM00415">
    <property type="entry name" value="HSF"/>
    <property type="match status" value="1"/>
</dbReference>
<dbReference type="PANTHER" id="PTHR10015">
    <property type="entry name" value="HEAT SHOCK TRANSCRIPTION FACTOR"/>
    <property type="match status" value="1"/>
</dbReference>
<evidence type="ECO:0000256" key="10">
    <source>
        <dbReference type="SAM" id="MobiDB-lite"/>
    </source>
</evidence>
<reference evidence="12" key="1">
    <citation type="submission" date="2019-09" db="EMBL/GenBank/DDBJ databases">
        <title>Draft genome information of white flower Hibiscus syriacus.</title>
        <authorList>
            <person name="Kim Y.-M."/>
        </authorList>
    </citation>
    <scope>NUCLEOTIDE SEQUENCE [LARGE SCALE GENOMIC DNA]</scope>
    <source>
        <strain evidence="12">YM2019G1</strain>
    </source>
</reference>
<dbReference type="GO" id="GO:0000978">
    <property type="term" value="F:RNA polymerase II cis-regulatory region sequence-specific DNA binding"/>
    <property type="evidence" value="ECO:0007669"/>
    <property type="project" value="TreeGrafter"/>
</dbReference>
<comment type="caution">
    <text evidence="12">The sequence shown here is derived from an EMBL/GenBank/DDBJ whole genome shotgun (WGS) entry which is preliminary data.</text>
</comment>
<dbReference type="Pfam" id="PF00447">
    <property type="entry name" value="HSF_DNA-bind"/>
    <property type="match status" value="1"/>
</dbReference>
<keyword evidence="7" id="KW-0804">Transcription</keyword>
<keyword evidence="6" id="KW-0238">DNA-binding</keyword>
<evidence type="ECO:0000256" key="9">
    <source>
        <dbReference type="RuleBase" id="RU004020"/>
    </source>
</evidence>
<evidence type="ECO:0000256" key="2">
    <source>
        <dbReference type="ARBA" id="ARBA00011233"/>
    </source>
</evidence>
<dbReference type="FunFam" id="1.10.10.10:FF:000037">
    <property type="entry name" value="Heat stress transcription factor B-4"/>
    <property type="match status" value="1"/>
</dbReference>
<feature type="region of interest" description="Disordered" evidence="10">
    <location>
        <begin position="96"/>
        <end position="160"/>
    </location>
</feature>
<evidence type="ECO:0000259" key="11">
    <source>
        <dbReference type="PROSITE" id="PS00434"/>
    </source>
</evidence>
<evidence type="ECO:0000256" key="7">
    <source>
        <dbReference type="ARBA" id="ARBA00023163"/>
    </source>
</evidence>
<accession>A0A6A2ZQL1</accession>
<dbReference type="PANTHER" id="PTHR10015:SF329">
    <property type="entry name" value="HEAT STRESS TRANSCRIPTION FACTOR B-1"/>
    <property type="match status" value="1"/>
</dbReference>
<feature type="domain" description="HSF-type DNA-binding" evidence="11">
    <location>
        <begin position="49"/>
        <end position="73"/>
    </location>
</feature>
<keyword evidence="4" id="KW-0805">Transcription regulation</keyword>